<evidence type="ECO:0000256" key="3">
    <source>
        <dbReference type="ARBA" id="ARBA00022989"/>
    </source>
</evidence>
<evidence type="ECO:0000313" key="8">
    <source>
        <dbReference type="Proteomes" id="UP000310158"/>
    </source>
</evidence>
<evidence type="ECO:0000259" key="6">
    <source>
        <dbReference type="PROSITE" id="PS51782"/>
    </source>
</evidence>
<name>A0A4S4M6Z9_9AGAM</name>
<feature type="transmembrane region" description="Helical" evidence="5">
    <location>
        <begin position="212"/>
        <end position="232"/>
    </location>
</feature>
<accession>A0A4S4M6Z9</accession>
<dbReference type="CDD" id="cd00118">
    <property type="entry name" value="LysM"/>
    <property type="match status" value="1"/>
</dbReference>
<keyword evidence="4 5" id="KW-0472">Membrane</keyword>
<sequence length="365" mass="40640">MKRVGYDSDSGKYYFRDRDGSLWEGAEGAQYGELKRSVWCTLYSTIYRRLKLIWMVLPYSLAVSDAPVGISGNPEDDDVEVGPAARADGYTPLATDADQIPRRSYNPNDSPYRMLFPFFLIIIVVLLLVWRLVIAPANSRPAVTCPQGSASSLIVAGDTCWDIAKVHGCTLSKLLEQNPKLDCDSLMPGDFCPVHVLTIMAVDTHVRRAHPIIFALLFVFAVVELAISGWLVARFNRHHNYLSTSVRDRTRFLLFCSAWTVLFAPIFMVVFLMAPGSFLSSVAMTGIFLFVTWVFWLSGAAALSQSLGGRLNCSHHFVYCGQQNALEAFAWIEWVLLTFAFFAVVFLGVRAIRRGDGARGPLIST</sequence>
<feature type="domain" description="LysM" evidence="6">
    <location>
        <begin position="150"/>
        <end position="194"/>
    </location>
</feature>
<proteinExistence type="predicted"/>
<keyword evidence="8" id="KW-1185">Reference proteome</keyword>
<protein>
    <recommendedName>
        <fullName evidence="6">LysM domain-containing protein</fullName>
    </recommendedName>
</protein>
<gene>
    <name evidence="7" type="ORF">EW146_g2393</name>
</gene>
<organism evidence="7 8">
    <name type="scientific">Bondarzewia mesenterica</name>
    <dbReference type="NCBI Taxonomy" id="1095465"/>
    <lineage>
        <taxon>Eukaryota</taxon>
        <taxon>Fungi</taxon>
        <taxon>Dikarya</taxon>
        <taxon>Basidiomycota</taxon>
        <taxon>Agaricomycotina</taxon>
        <taxon>Agaricomycetes</taxon>
        <taxon>Russulales</taxon>
        <taxon>Bondarzewiaceae</taxon>
        <taxon>Bondarzewia</taxon>
    </lineage>
</organism>
<dbReference type="GO" id="GO:0016020">
    <property type="term" value="C:membrane"/>
    <property type="evidence" value="ECO:0007669"/>
    <property type="project" value="UniProtKB-SubCell"/>
</dbReference>
<dbReference type="InterPro" id="IPR036779">
    <property type="entry name" value="LysM_dom_sf"/>
</dbReference>
<evidence type="ECO:0000313" key="7">
    <source>
        <dbReference type="EMBL" id="THH18630.1"/>
    </source>
</evidence>
<dbReference type="OrthoDB" id="2117453at2759"/>
<dbReference type="AlphaFoldDB" id="A0A4S4M6Z9"/>
<evidence type="ECO:0000256" key="5">
    <source>
        <dbReference type="SAM" id="Phobius"/>
    </source>
</evidence>
<dbReference type="EMBL" id="SGPL01000070">
    <property type="protein sequence ID" value="THH18630.1"/>
    <property type="molecule type" value="Genomic_DNA"/>
</dbReference>
<evidence type="ECO:0000256" key="2">
    <source>
        <dbReference type="ARBA" id="ARBA00022692"/>
    </source>
</evidence>
<dbReference type="SUPFAM" id="SSF54106">
    <property type="entry name" value="LysM domain"/>
    <property type="match status" value="1"/>
</dbReference>
<comment type="caution">
    <text evidence="7">The sequence shown here is derived from an EMBL/GenBank/DDBJ whole genome shotgun (WGS) entry which is preliminary data.</text>
</comment>
<dbReference type="InterPro" id="IPR018392">
    <property type="entry name" value="LysM"/>
</dbReference>
<feature type="transmembrane region" description="Helical" evidence="5">
    <location>
        <begin position="252"/>
        <end position="274"/>
    </location>
</feature>
<keyword evidence="2 5" id="KW-0812">Transmembrane</keyword>
<comment type="subcellular location">
    <subcellularLocation>
        <location evidence="1">Membrane</location>
        <topology evidence="1">Multi-pass membrane protein</topology>
    </subcellularLocation>
</comment>
<dbReference type="Pfam" id="PF01476">
    <property type="entry name" value="LysM"/>
    <property type="match status" value="1"/>
</dbReference>
<dbReference type="PROSITE" id="PS51782">
    <property type="entry name" value="LYSM"/>
    <property type="match status" value="1"/>
</dbReference>
<feature type="transmembrane region" description="Helical" evidence="5">
    <location>
        <begin position="286"/>
        <end position="308"/>
    </location>
</feature>
<dbReference type="Pfam" id="PF01284">
    <property type="entry name" value="MARVEL"/>
    <property type="match status" value="1"/>
</dbReference>
<evidence type="ECO:0000256" key="1">
    <source>
        <dbReference type="ARBA" id="ARBA00004141"/>
    </source>
</evidence>
<feature type="transmembrane region" description="Helical" evidence="5">
    <location>
        <begin position="328"/>
        <end position="349"/>
    </location>
</feature>
<reference evidence="7 8" key="1">
    <citation type="submission" date="2019-02" db="EMBL/GenBank/DDBJ databases">
        <title>Genome sequencing of the rare red list fungi Bondarzewia mesenterica.</title>
        <authorList>
            <person name="Buettner E."/>
            <person name="Kellner H."/>
        </authorList>
    </citation>
    <scope>NUCLEOTIDE SEQUENCE [LARGE SCALE GENOMIC DNA]</scope>
    <source>
        <strain evidence="7 8">DSM 108281</strain>
    </source>
</reference>
<dbReference type="InterPro" id="IPR008253">
    <property type="entry name" value="Marvel"/>
</dbReference>
<dbReference type="Gene3D" id="3.10.350.10">
    <property type="entry name" value="LysM domain"/>
    <property type="match status" value="1"/>
</dbReference>
<feature type="transmembrane region" description="Helical" evidence="5">
    <location>
        <begin position="114"/>
        <end position="134"/>
    </location>
</feature>
<evidence type="ECO:0000256" key="4">
    <source>
        <dbReference type="ARBA" id="ARBA00023136"/>
    </source>
</evidence>
<keyword evidence="3 5" id="KW-1133">Transmembrane helix</keyword>
<dbReference type="Proteomes" id="UP000310158">
    <property type="component" value="Unassembled WGS sequence"/>
</dbReference>
<dbReference type="SMART" id="SM00257">
    <property type="entry name" value="LysM"/>
    <property type="match status" value="1"/>
</dbReference>